<proteinExistence type="predicted"/>
<gene>
    <name evidence="2" type="ORF">FRC98_21175</name>
</gene>
<dbReference type="AlphaFoldDB" id="A0A5C6X5C1"/>
<feature type="transmembrane region" description="Helical" evidence="1">
    <location>
        <begin position="12"/>
        <end position="29"/>
    </location>
</feature>
<keyword evidence="1" id="KW-1133">Transmembrane helix</keyword>
<dbReference type="Proteomes" id="UP000321412">
    <property type="component" value="Unassembled WGS sequence"/>
</dbReference>
<evidence type="ECO:0000256" key="1">
    <source>
        <dbReference type="SAM" id="Phobius"/>
    </source>
</evidence>
<keyword evidence="1" id="KW-0472">Membrane</keyword>
<sequence length="30" mass="3522">FYNFLVGYVKWFSVLNSVLVVLRGLFLTLN</sequence>
<feature type="non-terminal residue" evidence="2">
    <location>
        <position position="1"/>
    </location>
</feature>
<dbReference type="EMBL" id="VOSM01000121">
    <property type="protein sequence ID" value="TXD31756.1"/>
    <property type="molecule type" value="Genomic_DNA"/>
</dbReference>
<reference evidence="2 3" key="1">
    <citation type="submission" date="2019-08" db="EMBL/GenBank/DDBJ databases">
        <title>Bradymonadales sp. TMQ4.</title>
        <authorList>
            <person name="Liang Q."/>
        </authorList>
    </citation>
    <scope>NUCLEOTIDE SEQUENCE [LARGE SCALE GENOMIC DNA]</scope>
    <source>
        <strain evidence="2 3">TMQ4</strain>
    </source>
</reference>
<name>A0A5C6X5C1_9DELT</name>
<accession>A0A5C6X5C1</accession>
<evidence type="ECO:0000313" key="3">
    <source>
        <dbReference type="Proteomes" id="UP000321412"/>
    </source>
</evidence>
<comment type="caution">
    <text evidence="2">The sequence shown here is derived from an EMBL/GenBank/DDBJ whole genome shotgun (WGS) entry which is preliminary data.</text>
</comment>
<protein>
    <submittedName>
        <fullName evidence="2">DUF3325 domain-containing protein</fullName>
    </submittedName>
</protein>
<organism evidence="2 3">
    <name type="scientific">Lujinxingia vulgaris</name>
    <dbReference type="NCBI Taxonomy" id="2600176"/>
    <lineage>
        <taxon>Bacteria</taxon>
        <taxon>Deltaproteobacteria</taxon>
        <taxon>Bradymonadales</taxon>
        <taxon>Lujinxingiaceae</taxon>
        <taxon>Lujinxingia</taxon>
    </lineage>
</organism>
<keyword evidence="1" id="KW-0812">Transmembrane</keyword>
<evidence type="ECO:0000313" key="2">
    <source>
        <dbReference type="EMBL" id="TXD31756.1"/>
    </source>
</evidence>
<keyword evidence="3" id="KW-1185">Reference proteome</keyword>